<feature type="compositionally biased region" description="Basic and acidic residues" evidence="1">
    <location>
        <begin position="205"/>
        <end position="224"/>
    </location>
</feature>
<dbReference type="OrthoDB" id="96345at2759"/>
<feature type="compositionally biased region" description="Acidic residues" evidence="1">
    <location>
        <begin position="138"/>
        <end position="169"/>
    </location>
</feature>
<accession>A0A8T1WJC5</accession>
<gene>
    <name evidence="2" type="ORF">PHYPSEUDO_009539</name>
</gene>
<reference evidence="2" key="1">
    <citation type="submission" date="2021-02" db="EMBL/GenBank/DDBJ databases">
        <authorList>
            <person name="Palmer J.M."/>
        </authorList>
    </citation>
    <scope>NUCLEOTIDE SEQUENCE</scope>
    <source>
        <strain evidence="2">SCRP734</strain>
    </source>
</reference>
<proteinExistence type="predicted"/>
<feature type="compositionally biased region" description="Basic and acidic residues" evidence="1">
    <location>
        <begin position="175"/>
        <end position="194"/>
    </location>
</feature>
<feature type="compositionally biased region" description="Polar residues" evidence="1">
    <location>
        <begin position="367"/>
        <end position="380"/>
    </location>
</feature>
<feature type="compositionally biased region" description="Basic and acidic residues" evidence="1">
    <location>
        <begin position="423"/>
        <end position="447"/>
    </location>
</feature>
<comment type="caution">
    <text evidence="2">The sequence shown here is derived from an EMBL/GenBank/DDBJ whole genome shotgun (WGS) entry which is preliminary data.</text>
</comment>
<dbReference type="AlphaFoldDB" id="A0A8T1WJC5"/>
<name>A0A8T1WJC5_9STRA</name>
<evidence type="ECO:0000256" key="1">
    <source>
        <dbReference type="SAM" id="MobiDB-lite"/>
    </source>
</evidence>
<evidence type="ECO:0000313" key="2">
    <source>
        <dbReference type="EMBL" id="KAG7393335.1"/>
    </source>
</evidence>
<keyword evidence="3" id="KW-1185">Reference proteome</keyword>
<feature type="compositionally biased region" description="Basic and acidic residues" evidence="1">
    <location>
        <begin position="308"/>
        <end position="330"/>
    </location>
</feature>
<feature type="compositionally biased region" description="Polar residues" evidence="1">
    <location>
        <begin position="291"/>
        <end position="306"/>
    </location>
</feature>
<protein>
    <submittedName>
        <fullName evidence="2">Uncharacterized protein</fullName>
    </submittedName>
</protein>
<dbReference type="PANTHER" id="PTHR33324:SF2">
    <property type="entry name" value="MYB_SANT-LIKE DNA-BINDING DOMAIN-CONTAINING PROTEIN"/>
    <property type="match status" value="1"/>
</dbReference>
<feature type="region of interest" description="Disordered" evidence="1">
    <location>
        <begin position="126"/>
        <end position="447"/>
    </location>
</feature>
<sequence length="497" mass="56065">MPKRKARSPYHSALSDNVRPGAPTTMDVLIRWLTTPGNVKRWRTEARSPLVRELVDMMQDEGLAHRKAPFVRYKVDATEKQYIQAKQWLLETGMHDAYMTGKASKDVRAQVDRVCPQFKRLDPAFRGVPFSKKHPETIELDEDSAEDVEQEEEEEEEEEESEEEEEEEEKAAAPTEKRNTFRARLFADKDKDSTTTETQSKKAQTFRERLFAGKDNAAEKEKEAPPSTESQQKGGGTFRERRLAGNDGVGQEKPSAPVKPRKKASRLAKQIEPSPGYAAARKSLTTEELQEMTNTPREQMLSSANTGAEKEKSSTTVEPKKNKSMPRDKILSSALQVAMEQAAPKTAEAPAKKRRGRPPKSAATVPLATTNGTEETSQAVKRNKENALKTAQKTNGTKDAAPKQPTTKRKNSEEEPSAVKRTRSQEQNDTGIEREALLKRVNDEEKQRHEMYQLERAKLECELESKQVQLLFEKAAARKKLDLLGVSQEEIDRILPL</sequence>
<organism evidence="2 3">
    <name type="scientific">Phytophthora pseudosyringae</name>
    <dbReference type="NCBI Taxonomy" id="221518"/>
    <lineage>
        <taxon>Eukaryota</taxon>
        <taxon>Sar</taxon>
        <taxon>Stramenopiles</taxon>
        <taxon>Oomycota</taxon>
        <taxon>Peronosporomycetes</taxon>
        <taxon>Peronosporales</taxon>
        <taxon>Peronosporaceae</taxon>
        <taxon>Phytophthora</taxon>
    </lineage>
</organism>
<dbReference type="Proteomes" id="UP000694044">
    <property type="component" value="Unassembled WGS sequence"/>
</dbReference>
<dbReference type="EMBL" id="JAGDFM010000004">
    <property type="protein sequence ID" value="KAG7393335.1"/>
    <property type="molecule type" value="Genomic_DNA"/>
</dbReference>
<evidence type="ECO:0000313" key="3">
    <source>
        <dbReference type="Proteomes" id="UP000694044"/>
    </source>
</evidence>
<dbReference type="PANTHER" id="PTHR33324">
    <property type="entry name" value="EXPRESSED PROTEIN"/>
    <property type="match status" value="1"/>
</dbReference>